<dbReference type="Proteomes" id="UP000593571">
    <property type="component" value="Unassembled WGS sequence"/>
</dbReference>
<reference evidence="1 2" key="1">
    <citation type="journal article" date="2020" name="Nature">
        <title>Six reference-quality genomes reveal evolution of bat adaptations.</title>
        <authorList>
            <person name="Jebb D."/>
            <person name="Huang Z."/>
            <person name="Pippel M."/>
            <person name="Hughes G.M."/>
            <person name="Lavrichenko K."/>
            <person name="Devanna P."/>
            <person name="Winkler S."/>
            <person name="Jermiin L.S."/>
            <person name="Skirmuntt E.C."/>
            <person name="Katzourakis A."/>
            <person name="Burkitt-Gray L."/>
            <person name="Ray D.A."/>
            <person name="Sullivan K.A.M."/>
            <person name="Roscito J.G."/>
            <person name="Kirilenko B.M."/>
            <person name="Davalos L.M."/>
            <person name="Corthals A.P."/>
            <person name="Power M.L."/>
            <person name="Jones G."/>
            <person name="Ransome R.D."/>
            <person name="Dechmann D.K.N."/>
            <person name="Locatelli A.G."/>
            <person name="Puechmaille S.J."/>
            <person name="Fedrigo O."/>
            <person name="Jarvis E.D."/>
            <person name="Hiller M."/>
            <person name="Vernes S.C."/>
            <person name="Myers E.W."/>
            <person name="Teeling E.C."/>
        </authorList>
    </citation>
    <scope>NUCLEOTIDE SEQUENCE [LARGE SCALE GENOMIC DNA]</scope>
    <source>
        <strain evidence="1">MRouAeg1</strain>
        <tissue evidence="1">Muscle</tissue>
    </source>
</reference>
<organism evidence="1 2">
    <name type="scientific">Rousettus aegyptiacus</name>
    <name type="common">Egyptian fruit bat</name>
    <name type="synonym">Pteropus aegyptiacus</name>
    <dbReference type="NCBI Taxonomy" id="9407"/>
    <lineage>
        <taxon>Eukaryota</taxon>
        <taxon>Metazoa</taxon>
        <taxon>Chordata</taxon>
        <taxon>Craniata</taxon>
        <taxon>Vertebrata</taxon>
        <taxon>Euteleostomi</taxon>
        <taxon>Mammalia</taxon>
        <taxon>Eutheria</taxon>
        <taxon>Laurasiatheria</taxon>
        <taxon>Chiroptera</taxon>
        <taxon>Yinpterochiroptera</taxon>
        <taxon>Pteropodoidea</taxon>
        <taxon>Pteropodidae</taxon>
        <taxon>Rousettinae</taxon>
        <taxon>Rousettus</taxon>
    </lineage>
</organism>
<evidence type="ECO:0000313" key="2">
    <source>
        <dbReference type="Proteomes" id="UP000593571"/>
    </source>
</evidence>
<dbReference type="AlphaFoldDB" id="A0A7J8EK32"/>
<name>A0A7J8EK32_ROUAE</name>
<dbReference type="EMBL" id="JACASE010000009">
    <property type="protein sequence ID" value="KAF6435867.1"/>
    <property type="molecule type" value="Genomic_DNA"/>
</dbReference>
<sequence>MKTFGVLPTRCRGQTCDATPLAWTDLAGRNKHLGSFFSTFNCRRRSRHTVTWALWRRSLYRSFFVAAEVVVKTLRFWTAWTCAASVANMPCSMLLCQSQQTKLRIKRDPSKKSQSFMHMPCCHLGTKMVLLMFFTKEKCPLRG</sequence>
<comment type="caution">
    <text evidence="1">The sequence shown here is derived from an EMBL/GenBank/DDBJ whole genome shotgun (WGS) entry which is preliminary data.</text>
</comment>
<evidence type="ECO:0000313" key="1">
    <source>
        <dbReference type="EMBL" id="KAF6435867.1"/>
    </source>
</evidence>
<keyword evidence="2" id="KW-1185">Reference proteome</keyword>
<gene>
    <name evidence="1" type="ORF">HJG63_012584</name>
</gene>
<protein>
    <submittedName>
        <fullName evidence="1">Uncharacterized protein</fullName>
    </submittedName>
</protein>
<accession>A0A7J8EK32</accession>
<proteinExistence type="predicted"/>